<keyword evidence="4" id="KW-1185">Reference proteome</keyword>
<sequence length="123" mass="13337">MPATFNVLIIEDELLIAVSIEQVALEMGASDVAILRRQEALRFVPGSDFTANIAIVDERTANQHLHAIVDLVVETEAVLIVMTTDSEPAGDGLLESAAALLKKPFGDEDIRRALMAALQRIRS</sequence>
<evidence type="ECO:0000256" key="1">
    <source>
        <dbReference type="PROSITE-ProRule" id="PRU00169"/>
    </source>
</evidence>
<dbReference type="AlphaFoldDB" id="A0A4P6UZQ8"/>
<dbReference type="GO" id="GO:0000160">
    <property type="term" value="P:phosphorelay signal transduction system"/>
    <property type="evidence" value="ECO:0007669"/>
    <property type="project" value="InterPro"/>
</dbReference>
<dbReference type="OrthoDB" id="582170at2"/>
<accession>A0A4P6UZQ8</accession>
<evidence type="ECO:0000313" key="4">
    <source>
        <dbReference type="Proteomes" id="UP000293719"/>
    </source>
</evidence>
<organism evidence="3 4">
    <name type="scientific">Roseitalea porphyridii</name>
    <dbReference type="NCBI Taxonomy" id="1852022"/>
    <lineage>
        <taxon>Bacteria</taxon>
        <taxon>Pseudomonadati</taxon>
        <taxon>Pseudomonadota</taxon>
        <taxon>Alphaproteobacteria</taxon>
        <taxon>Hyphomicrobiales</taxon>
        <taxon>Ahrensiaceae</taxon>
        <taxon>Roseitalea</taxon>
    </lineage>
</organism>
<evidence type="ECO:0000259" key="2">
    <source>
        <dbReference type="PROSITE" id="PS50110"/>
    </source>
</evidence>
<feature type="domain" description="Response regulatory" evidence="2">
    <location>
        <begin position="6"/>
        <end position="118"/>
    </location>
</feature>
<dbReference type="PROSITE" id="PS50110">
    <property type="entry name" value="RESPONSE_REGULATORY"/>
    <property type="match status" value="1"/>
</dbReference>
<evidence type="ECO:0000313" key="3">
    <source>
        <dbReference type="EMBL" id="QBK29824.1"/>
    </source>
</evidence>
<dbReference type="RefSeq" id="WP_131615535.1">
    <property type="nucleotide sequence ID" value="NZ_CP036532.1"/>
</dbReference>
<dbReference type="Gene3D" id="3.40.50.2300">
    <property type="match status" value="1"/>
</dbReference>
<dbReference type="EMBL" id="CP036532">
    <property type="protein sequence ID" value="QBK29824.1"/>
    <property type="molecule type" value="Genomic_DNA"/>
</dbReference>
<proteinExistence type="predicted"/>
<reference evidence="3 4" key="1">
    <citation type="journal article" date="2017" name="Int. J. Syst. Evol. Microbiol.">
        <title>Roseitalea porphyridii gen. nov., sp. nov., isolated from a red alga, and reclassification of Hoeflea suaedae Chung et al. 2013 as Pseudohoeflea suaedae gen. nov., comb. nov.</title>
        <authorList>
            <person name="Hyeon J.W."/>
            <person name="Jeong S.E."/>
            <person name="Baek K."/>
            <person name="Jeon C.O."/>
        </authorList>
    </citation>
    <scope>NUCLEOTIDE SEQUENCE [LARGE SCALE GENOMIC DNA]</scope>
    <source>
        <strain evidence="3 4">MA7-20</strain>
    </source>
</reference>
<gene>
    <name evidence="3" type="ORF">E0E05_03935</name>
</gene>
<dbReference type="Proteomes" id="UP000293719">
    <property type="component" value="Chromosome"/>
</dbReference>
<protein>
    <recommendedName>
        <fullName evidence="2">Response regulatory domain-containing protein</fullName>
    </recommendedName>
</protein>
<dbReference type="GeneID" id="90766436"/>
<dbReference type="InterPro" id="IPR001789">
    <property type="entry name" value="Sig_transdc_resp-reg_receiver"/>
</dbReference>
<name>A0A4P6UZQ8_9HYPH</name>
<dbReference type="KEGG" id="rpod:E0E05_03935"/>
<keyword evidence="1" id="KW-0597">Phosphoprotein</keyword>
<dbReference type="InterPro" id="IPR011006">
    <property type="entry name" value="CheY-like_superfamily"/>
</dbReference>
<dbReference type="SUPFAM" id="SSF52172">
    <property type="entry name" value="CheY-like"/>
    <property type="match status" value="1"/>
</dbReference>
<feature type="modified residue" description="4-aspartylphosphate" evidence="1">
    <location>
        <position position="57"/>
    </location>
</feature>